<dbReference type="InterPro" id="IPR006059">
    <property type="entry name" value="SBP"/>
</dbReference>
<dbReference type="GO" id="GO:0003700">
    <property type="term" value="F:DNA-binding transcription factor activity"/>
    <property type="evidence" value="ECO:0007669"/>
    <property type="project" value="InterPro"/>
</dbReference>
<keyword evidence="3" id="KW-0804">Transcription</keyword>
<organism evidence="5 6">
    <name type="scientific">Paenibacillus solanacearum</name>
    <dbReference type="NCBI Taxonomy" id="2048548"/>
    <lineage>
        <taxon>Bacteria</taxon>
        <taxon>Bacillati</taxon>
        <taxon>Bacillota</taxon>
        <taxon>Bacilli</taxon>
        <taxon>Bacillales</taxon>
        <taxon>Paenibacillaceae</taxon>
        <taxon>Paenibacillus</taxon>
    </lineage>
</organism>
<keyword evidence="1" id="KW-0805">Transcription regulation</keyword>
<dbReference type="Pfam" id="PF01547">
    <property type="entry name" value="SBP_bac_1"/>
    <property type="match status" value="1"/>
</dbReference>
<sequence>MEKKRGRKHFRERLEEMIHTLREDIISGKLAIDTYLPSESDLESRFQLSNSSVRKGLEVLVQESLIVKIPRVGNRVTSPAPEQVTTIRFGYQNNAGNQIGMDELLEQFHKRYPHVQVQPLELPTSRYGHAIMEYMEAEMLDVVMINNNNFEDFVENDSTSLLEPLPVLDEYYPFLTEPFRSGGETLVQPFIFSPVILCYNRDHFREMKVPEPDSSWTWMELFRQASKLAVKNERFGFYFHLPSRNRWPVFMLQTGDSFAPGTDGKYVMCGTKLVDGLEMCRELITQTDIFPMVLSESNADVEALFLEGKVSVIMTTYFFLNELRKAKPSFDVAPLPGFVNSNTLLVISGLAVNSKSRHKEASHLLVQFLASYETQLHIRRTTLNIPAHRLVSEWQGEEQIYRPSRFFMYREIIPTFRLIQDLGLQNRQLKDIQREVLLYISGFLESDAFCKNVETVLNKKRTAPAVLS</sequence>
<name>A0A916NIN8_9BACL</name>
<dbReference type="PANTHER" id="PTHR43649:SF12">
    <property type="entry name" value="DIACETYLCHITOBIOSE BINDING PROTEIN DASA"/>
    <property type="match status" value="1"/>
</dbReference>
<evidence type="ECO:0000256" key="2">
    <source>
        <dbReference type="ARBA" id="ARBA00023125"/>
    </source>
</evidence>
<evidence type="ECO:0000256" key="3">
    <source>
        <dbReference type="ARBA" id="ARBA00023163"/>
    </source>
</evidence>
<gene>
    <name evidence="5" type="ORF">PAESOLCIP111_02073</name>
</gene>
<evidence type="ECO:0000256" key="1">
    <source>
        <dbReference type="ARBA" id="ARBA00023015"/>
    </source>
</evidence>
<dbReference type="InterPro" id="IPR000524">
    <property type="entry name" value="Tscrpt_reg_HTH_GntR"/>
</dbReference>
<feature type="domain" description="HTH gntR-type" evidence="4">
    <location>
        <begin position="11"/>
        <end position="79"/>
    </location>
</feature>
<evidence type="ECO:0000313" key="6">
    <source>
        <dbReference type="Proteomes" id="UP000693672"/>
    </source>
</evidence>
<proteinExistence type="predicted"/>
<dbReference type="PROSITE" id="PS50949">
    <property type="entry name" value="HTH_GNTR"/>
    <property type="match status" value="1"/>
</dbReference>
<keyword evidence="2" id="KW-0238">DNA-binding</keyword>
<evidence type="ECO:0000313" key="5">
    <source>
        <dbReference type="EMBL" id="CAG7618009.1"/>
    </source>
</evidence>
<protein>
    <recommendedName>
        <fullName evidence="4">HTH gntR-type domain-containing protein</fullName>
    </recommendedName>
</protein>
<dbReference type="PANTHER" id="PTHR43649">
    <property type="entry name" value="ARABINOSE-BINDING PROTEIN-RELATED"/>
    <property type="match status" value="1"/>
</dbReference>
<dbReference type="CDD" id="cd07377">
    <property type="entry name" value="WHTH_GntR"/>
    <property type="match status" value="1"/>
</dbReference>
<dbReference type="GO" id="GO:0003677">
    <property type="term" value="F:DNA binding"/>
    <property type="evidence" value="ECO:0007669"/>
    <property type="project" value="UniProtKB-KW"/>
</dbReference>
<reference evidence="5" key="1">
    <citation type="submission" date="2021-06" db="EMBL/GenBank/DDBJ databases">
        <authorList>
            <person name="Criscuolo A."/>
        </authorList>
    </citation>
    <scope>NUCLEOTIDE SEQUENCE</scope>
    <source>
        <strain evidence="5">CIP111600</strain>
    </source>
</reference>
<dbReference type="RefSeq" id="WP_218091864.1">
    <property type="nucleotide sequence ID" value="NZ_CAJVAS010000007.1"/>
</dbReference>
<keyword evidence="6" id="KW-1185">Reference proteome</keyword>
<accession>A0A916NIN8</accession>
<dbReference type="AlphaFoldDB" id="A0A916NIN8"/>
<dbReference type="EMBL" id="CAJVAS010000007">
    <property type="protein sequence ID" value="CAG7618009.1"/>
    <property type="molecule type" value="Genomic_DNA"/>
</dbReference>
<comment type="caution">
    <text evidence="5">The sequence shown here is derived from an EMBL/GenBank/DDBJ whole genome shotgun (WGS) entry which is preliminary data.</text>
</comment>
<evidence type="ECO:0000259" key="4">
    <source>
        <dbReference type="PROSITE" id="PS50949"/>
    </source>
</evidence>
<dbReference type="Proteomes" id="UP000693672">
    <property type="component" value="Unassembled WGS sequence"/>
</dbReference>
<dbReference type="InterPro" id="IPR050490">
    <property type="entry name" value="Bact_solute-bd_prot1"/>
</dbReference>
<dbReference type="SMART" id="SM00345">
    <property type="entry name" value="HTH_GNTR"/>
    <property type="match status" value="1"/>
</dbReference>
<dbReference type="Pfam" id="PF00392">
    <property type="entry name" value="GntR"/>
    <property type="match status" value="1"/>
</dbReference>